<keyword evidence="3" id="KW-1185">Reference proteome</keyword>
<proteinExistence type="predicted"/>
<feature type="domain" description="Amidase" evidence="1">
    <location>
        <begin position="39"/>
        <end position="468"/>
    </location>
</feature>
<organism evidence="2 3">
    <name type="scientific">Roseomonas elaeocarpi</name>
    <dbReference type="NCBI Taxonomy" id="907779"/>
    <lineage>
        <taxon>Bacteria</taxon>
        <taxon>Pseudomonadati</taxon>
        <taxon>Pseudomonadota</taxon>
        <taxon>Alphaproteobacteria</taxon>
        <taxon>Acetobacterales</taxon>
        <taxon>Roseomonadaceae</taxon>
        <taxon>Roseomonas</taxon>
    </lineage>
</organism>
<dbReference type="InterPro" id="IPR000120">
    <property type="entry name" value="Amidase"/>
</dbReference>
<evidence type="ECO:0000313" key="2">
    <source>
        <dbReference type="EMBL" id="MFC0409007.1"/>
    </source>
</evidence>
<dbReference type="Proteomes" id="UP001589865">
    <property type="component" value="Unassembled WGS sequence"/>
</dbReference>
<evidence type="ECO:0000259" key="1">
    <source>
        <dbReference type="Pfam" id="PF01425"/>
    </source>
</evidence>
<sequence>MSQPSPSLARATPSATEPCDLPATEARALIGAKRLSATELLESCLARIEAVDPAVNAMVALDVDGARTAAKLADAAVMRGDALGPLHGLPIGVKDLQDTAGLRTTYGSVLFRDHVPTEDQGIVRSVRGAGAIVLGKTNTPEFGAGANTRNAVYGVTGNPFDPTKSAAGSSGGSGVVLATGMVPIATGSDTGGSLRNPAAFNGIVGFRPSPGLVPFEKRPLGWSGLSVLGPMARNVADLALLLSTMASDSGLDPLSSRIDGTTVRTAAEFAVPGAVDLASLRVAITPDFGFAPTERHIREVFAEKTALFRDSFALAEDATPDCEGADRTFEVLRAMSFMAGMYERVRDTPDQIGPNVRANVEEGLGYSALDAAKAMQAQTVMYRRWQSFFDRFDVILAPAVTLSPRPWSELFPAEIDGVKTRTYFHWLALAYAPTLVGHPAISLPVGLDRHGMPFGLQIVGPRGGDAKVIAVAAALERLLAGDPRTARPVPDLAKLRAARPIKESPNFLGFD</sequence>
<gene>
    <name evidence="2" type="ORF">ACFFGY_12150</name>
</gene>
<protein>
    <submittedName>
        <fullName evidence="2">Amidase</fullName>
    </submittedName>
</protein>
<name>A0ABV6JUM3_9PROT</name>
<reference evidence="2 3" key="1">
    <citation type="submission" date="2024-09" db="EMBL/GenBank/DDBJ databases">
        <authorList>
            <person name="Sun Q."/>
            <person name="Mori K."/>
        </authorList>
    </citation>
    <scope>NUCLEOTIDE SEQUENCE [LARGE SCALE GENOMIC DNA]</scope>
    <source>
        <strain evidence="2 3">TBRC 5777</strain>
    </source>
</reference>
<accession>A0ABV6JUM3</accession>
<dbReference type="PANTHER" id="PTHR11895">
    <property type="entry name" value="TRANSAMIDASE"/>
    <property type="match status" value="1"/>
</dbReference>
<evidence type="ECO:0000313" key="3">
    <source>
        <dbReference type="Proteomes" id="UP001589865"/>
    </source>
</evidence>
<dbReference type="InterPro" id="IPR036928">
    <property type="entry name" value="AS_sf"/>
</dbReference>
<dbReference type="PANTHER" id="PTHR11895:SF76">
    <property type="entry name" value="INDOLEACETAMIDE HYDROLASE"/>
    <property type="match status" value="1"/>
</dbReference>
<dbReference type="Gene3D" id="3.90.1300.10">
    <property type="entry name" value="Amidase signature (AS) domain"/>
    <property type="match status" value="1"/>
</dbReference>
<dbReference type="Pfam" id="PF01425">
    <property type="entry name" value="Amidase"/>
    <property type="match status" value="1"/>
</dbReference>
<dbReference type="RefSeq" id="WP_377045042.1">
    <property type="nucleotide sequence ID" value="NZ_JBHLUN010000008.1"/>
</dbReference>
<dbReference type="SUPFAM" id="SSF75304">
    <property type="entry name" value="Amidase signature (AS) enzymes"/>
    <property type="match status" value="1"/>
</dbReference>
<dbReference type="EMBL" id="JBHLUN010000008">
    <property type="protein sequence ID" value="MFC0409007.1"/>
    <property type="molecule type" value="Genomic_DNA"/>
</dbReference>
<comment type="caution">
    <text evidence="2">The sequence shown here is derived from an EMBL/GenBank/DDBJ whole genome shotgun (WGS) entry which is preliminary data.</text>
</comment>
<dbReference type="InterPro" id="IPR023631">
    <property type="entry name" value="Amidase_dom"/>
</dbReference>